<feature type="domain" description="DUF7722" evidence="2">
    <location>
        <begin position="67"/>
        <end position="112"/>
    </location>
</feature>
<keyword evidence="4" id="KW-1185">Reference proteome</keyword>
<dbReference type="OrthoDB" id="1932905at2759"/>
<evidence type="ECO:0000256" key="1">
    <source>
        <dbReference type="SAM" id="MobiDB-lite"/>
    </source>
</evidence>
<dbReference type="EMBL" id="JAPFFL010000001">
    <property type="protein sequence ID" value="KAJ6751299.1"/>
    <property type="molecule type" value="Genomic_DNA"/>
</dbReference>
<dbReference type="PANTHER" id="PTHR33513:SF45">
    <property type="entry name" value="CYTOPLASMIC TRNA 2-THIOLATION PROTEIN"/>
    <property type="match status" value="1"/>
</dbReference>
<evidence type="ECO:0000313" key="3">
    <source>
        <dbReference type="EMBL" id="KAJ6751299.1"/>
    </source>
</evidence>
<dbReference type="PANTHER" id="PTHR33513">
    <property type="entry name" value="OS06G0523300 PROTEIN"/>
    <property type="match status" value="1"/>
</dbReference>
<reference evidence="3" key="1">
    <citation type="submission" date="2022-11" db="EMBL/GenBank/DDBJ databases">
        <authorList>
            <person name="Hyden B.L."/>
            <person name="Feng K."/>
            <person name="Yates T."/>
            <person name="Jawdy S."/>
            <person name="Smart L.B."/>
            <person name="Muchero W."/>
        </authorList>
    </citation>
    <scope>NUCLEOTIDE SEQUENCE</scope>
    <source>
        <tissue evidence="3">Shoot tip</tissue>
    </source>
</reference>
<dbReference type="Pfam" id="PF24847">
    <property type="entry name" value="DUF7722"/>
    <property type="match status" value="1"/>
</dbReference>
<evidence type="ECO:0000259" key="2">
    <source>
        <dbReference type="Pfam" id="PF24847"/>
    </source>
</evidence>
<reference evidence="3" key="2">
    <citation type="journal article" date="2023" name="Int. J. Mol. Sci.">
        <title>De Novo Assembly and Annotation of 11 Diverse Shrub Willow (Salix) Genomes Reveals Novel Gene Organization in Sex-Linked Regions.</title>
        <authorList>
            <person name="Hyden B."/>
            <person name="Feng K."/>
            <person name="Yates T.B."/>
            <person name="Jawdy S."/>
            <person name="Cereghino C."/>
            <person name="Smart L.B."/>
            <person name="Muchero W."/>
        </authorList>
    </citation>
    <scope>NUCLEOTIDE SEQUENCE [LARGE SCALE GENOMIC DNA]</scope>
    <source>
        <tissue evidence="3">Shoot tip</tissue>
    </source>
</reference>
<gene>
    <name evidence="3" type="ORF">OIU85_001795</name>
</gene>
<organism evidence="3 4">
    <name type="scientific">Salix viminalis</name>
    <name type="common">Common osier</name>
    <name type="synonym">Basket willow</name>
    <dbReference type="NCBI Taxonomy" id="40686"/>
    <lineage>
        <taxon>Eukaryota</taxon>
        <taxon>Viridiplantae</taxon>
        <taxon>Streptophyta</taxon>
        <taxon>Embryophyta</taxon>
        <taxon>Tracheophyta</taxon>
        <taxon>Spermatophyta</taxon>
        <taxon>Magnoliopsida</taxon>
        <taxon>eudicotyledons</taxon>
        <taxon>Gunneridae</taxon>
        <taxon>Pentapetalae</taxon>
        <taxon>rosids</taxon>
        <taxon>fabids</taxon>
        <taxon>Malpighiales</taxon>
        <taxon>Salicaceae</taxon>
        <taxon>Saliceae</taxon>
        <taxon>Salix</taxon>
    </lineage>
</organism>
<proteinExistence type="predicted"/>
<feature type="region of interest" description="Disordered" evidence="1">
    <location>
        <begin position="27"/>
        <end position="64"/>
    </location>
</feature>
<dbReference type="Proteomes" id="UP001151529">
    <property type="component" value="Chromosome 16"/>
</dbReference>
<sequence>MGRGRYVSGLALLFHERTHKENCGCHNEVQEDQNSKNKEPSASTRSLLPAAIGEESAGSSFQMPLHYPNYTEEDYEDMPESKLDLLLASYGLSTRGDLNYKRKFAMQAFIWPDSSTRGKQSF</sequence>
<accession>A0A9Q0VME3</accession>
<evidence type="ECO:0000313" key="4">
    <source>
        <dbReference type="Proteomes" id="UP001151529"/>
    </source>
</evidence>
<dbReference type="InterPro" id="IPR056139">
    <property type="entry name" value="DUF7722"/>
</dbReference>
<name>A0A9Q0VME3_SALVM</name>
<dbReference type="AlphaFoldDB" id="A0A9Q0VME3"/>
<protein>
    <recommendedName>
        <fullName evidence="2">DUF7722 domain-containing protein</fullName>
    </recommendedName>
</protein>
<comment type="caution">
    <text evidence="3">The sequence shown here is derived from an EMBL/GenBank/DDBJ whole genome shotgun (WGS) entry which is preliminary data.</text>
</comment>